<organism evidence="3">
    <name type="scientific">Guillardia theta (strain CCMP2712)</name>
    <name type="common">Cryptophyte</name>
    <dbReference type="NCBI Taxonomy" id="905079"/>
    <lineage>
        <taxon>Eukaryota</taxon>
        <taxon>Cryptophyceae</taxon>
        <taxon>Pyrenomonadales</taxon>
        <taxon>Geminigeraceae</taxon>
        <taxon>Guillardia</taxon>
    </lineage>
</organism>
<evidence type="ECO:0000313" key="5">
    <source>
        <dbReference type="Proteomes" id="UP000011087"/>
    </source>
</evidence>
<sequence length="342" mass="38196">MPRYQPNHQNGNREQDWARELFDVGLALPPRDPPKANAAHSTGGTSKANTAHSTGGTSKASRQDFTDVRDRLIQQTSNFVNAINKLRVIDPKRRQPQDVLEDQDKNRDKHRCQTKVLLLGDGQQVWAILSSSHGVSIGRSSKNDIVLDKTHKTVSKFHARIQWCPGVNQSAGFFELLDESATGSSVNDMYLSNSSAKLKKGDLIFLGGKESGKKLDVIGVFEEKTASKIEGQSNLEKNTMRDHSYTTEFSTKANQNVVHKDQRDTSSWIWFKESDGYRGQSESILSSLSQESTPRQEFIQTNGSVPPIKKEFKKISNDPLPINSLLPVQLTPSYVKRHGLHS</sequence>
<dbReference type="Pfam" id="PF00498">
    <property type="entry name" value="FHA"/>
    <property type="match status" value="1"/>
</dbReference>
<evidence type="ECO:0000256" key="1">
    <source>
        <dbReference type="SAM" id="MobiDB-lite"/>
    </source>
</evidence>
<reference evidence="5" key="2">
    <citation type="submission" date="2012-11" db="EMBL/GenBank/DDBJ databases">
        <authorList>
            <person name="Kuo A."/>
            <person name="Curtis B.A."/>
            <person name="Tanifuji G."/>
            <person name="Burki F."/>
            <person name="Gruber A."/>
            <person name="Irimia M."/>
            <person name="Maruyama S."/>
            <person name="Arias M.C."/>
            <person name="Ball S.G."/>
            <person name="Gile G.H."/>
            <person name="Hirakawa Y."/>
            <person name="Hopkins J.F."/>
            <person name="Rensing S.A."/>
            <person name="Schmutz J."/>
            <person name="Symeonidi A."/>
            <person name="Elias M."/>
            <person name="Eveleigh R.J."/>
            <person name="Herman E.K."/>
            <person name="Klute M.J."/>
            <person name="Nakayama T."/>
            <person name="Obornik M."/>
            <person name="Reyes-Prieto A."/>
            <person name="Armbrust E.V."/>
            <person name="Aves S.J."/>
            <person name="Beiko R.G."/>
            <person name="Coutinho P."/>
            <person name="Dacks J.B."/>
            <person name="Durnford D.G."/>
            <person name="Fast N.M."/>
            <person name="Green B.R."/>
            <person name="Grisdale C."/>
            <person name="Hempe F."/>
            <person name="Henrissat B."/>
            <person name="Hoppner M.P."/>
            <person name="Ishida K.-I."/>
            <person name="Kim E."/>
            <person name="Koreny L."/>
            <person name="Kroth P.G."/>
            <person name="Liu Y."/>
            <person name="Malik S.-B."/>
            <person name="Maier U.G."/>
            <person name="McRose D."/>
            <person name="Mock T."/>
            <person name="Neilson J.A."/>
            <person name="Onodera N.T."/>
            <person name="Poole A.M."/>
            <person name="Pritham E.J."/>
            <person name="Richards T.A."/>
            <person name="Rocap G."/>
            <person name="Roy S.W."/>
            <person name="Sarai C."/>
            <person name="Schaack S."/>
            <person name="Shirato S."/>
            <person name="Slamovits C.H."/>
            <person name="Spencer D.F."/>
            <person name="Suzuki S."/>
            <person name="Worden A.Z."/>
            <person name="Zauner S."/>
            <person name="Barry K."/>
            <person name="Bell C."/>
            <person name="Bharti A.K."/>
            <person name="Crow J.A."/>
            <person name="Grimwood J."/>
            <person name="Kramer R."/>
            <person name="Lindquist E."/>
            <person name="Lucas S."/>
            <person name="Salamov A."/>
            <person name="McFadden G.I."/>
            <person name="Lane C.E."/>
            <person name="Keeling P.J."/>
            <person name="Gray M.W."/>
            <person name="Grigoriev I.V."/>
            <person name="Archibald J.M."/>
        </authorList>
    </citation>
    <scope>NUCLEOTIDE SEQUENCE</scope>
    <source>
        <strain evidence="5">CCMP2712</strain>
    </source>
</reference>
<dbReference type="GeneID" id="17310618"/>
<reference evidence="4" key="3">
    <citation type="submission" date="2015-06" db="UniProtKB">
        <authorList>
            <consortium name="EnsemblProtists"/>
        </authorList>
    </citation>
    <scope>IDENTIFICATION</scope>
</reference>
<name>L1K139_GUITC</name>
<evidence type="ECO:0000313" key="3">
    <source>
        <dbReference type="EMBL" id="EKX54175.1"/>
    </source>
</evidence>
<dbReference type="InterPro" id="IPR008984">
    <property type="entry name" value="SMAD_FHA_dom_sf"/>
</dbReference>
<dbReference type="PaxDb" id="55529-EKX54175"/>
<proteinExistence type="predicted"/>
<evidence type="ECO:0000259" key="2">
    <source>
        <dbReference type="PROSITE" id="PS50006"/>
    </source>
</evidence>
<feature type="domain" description="FHA" evidence="2">
    <location>
        <begin position="135"/>
        <end position="191"/>
    </location>
</feature>
<dbReference type="SUPFAM" id="SSF49879">
    <property type="entry name" value="SMAD/FHA domain"/>
    <property type="match status" value="1"/>
</dbReference>
<dbReference type="KEGG" id="gtt:GUITHDRAFT_100424"/>
<dbReference type="CDD" id="cd00060">
    <property type="entry name" value="FHA"/>
    <property type="match status" value="1"/>
</dbReference>
<dbReference type="InterPro" id="IPR000253">
    <property type="entry name" value="FHA_dom"/>
</dbReference>
<dbReference type="PROSITE" id="PS50006">
    <property type="entry name" value="FHA_DOMAIN"/>
    <property type="match status" value="1"/>
</dbReference>
<dbReference type="Proteomes" id="UP000011087">
    <property type="component" value="Unassembled WGS sequence"/>
</dbReference>
<feature type="compositionally biased region" description="Basic and acidic residues" evidence="1">
    <location>
        <begin position="11"/>
        <end position="22"/>
    </location>
</feature>
<keyword evidence="5" id="KW-1185">Reference proteome</keyword>
<dbReference type="HOGENOM" id="CLU_812470_0_0_1"/>
<dbReference type="SMART" id="SM00240">
    <property type="entry name" value="FHA"/>
    <property type="match status" value="1"/>
</dbReference>
<feature type="region of interest" description="Disordered" evidence="1">
    <location>
        <begin position="1"/>
        <end position="65"/>
    </location>
</feature>
<protein>
    <recommendedName>
        <fullName evidence="2">FHA domain-containing protein</fullName>
    </recommendedName>
</protein>
<reference evidence="3 5" key="1">
    <citation type="journal article" date="2012" name="Nature">
        <title>Algal genomes reveal evolutionary mosaicism and the fate of nucleomorphs.</title>
        <authorList>
            <consortium name="DOE Joint Genome Institute"/>
            <person name="Curtis B.A."/>
            <person name="Tanifuji G."/>
            <person name="Burki F."/>
            <person name="Gruber A."/>
            <person name="Irimia M."/>
            <person name="Maruyama S."/>
            <person name="Arias M.C."/>
            <person name="Ball S.G."/>
            <person name="Gile G.H."/>
            <person name="Hirakawa Y."/>
            <person name="Hopkins J.F."/>
            <person name="Kuo A."/>
            <person name="Rensing S.A."/>
            <person name="Schmutz J."/>
            <person name="Symeonidi A."/>
            <person name="Elias M."/>
            <person name="Eveleigh R.J."/>
            <person name="Herman E.K."/>
            <person name="Klute M.J."/>
            <person name="Nakayama T."/>
            <person name="Obornik M."/>
            <person name="Reyes-Prieto A."/>
            <person name="Armbrust E.V."/>
            <person name="Aves S.J."/>
            <person name="Beiko R.G."/>
            <person name="Coutinho P."/>
            <person name="Dacks J.B."/>
            <person name="Durnford D.G."/>
            <person name="Fast N.M."/>
            <person name="Green B.R."/>
            <person name="Grisdale C.J."/>
            <person name="Hempel F."/>
            <person name="Henrissat B."/>
            <person name="Hoppner M.P."/>
            <person name="Ishida K."/>
            <person name="Kim E."/>
            <person name="Koreny L."/>
            <person name="Kroth P.G."/>
            <person name="Liu Y."/>
            <person name="Malik S.B."/>
            <person name="Maier U.G."/>
            <person name="McRose D."/>
            <person name="Mock T."/>
            <person name="Neilson J.A."/>
            <person name="Onodera N.T."/>
            <person name="Poole A.M."/>
            <person name="Pritham E.J."/>
            <person name="Richards T.A."/>
            <person name="Rocap G."/>
            <person name="Roy S.W."/>
            <person name="Sarai C."/>
            <person name="Schaack S."/>
            <person name="Shirato S."/>
            <person name="Slamovits C.H."/>
            <person name="Spencer D.F."/>
            <person name="Suzuki S."/>
            <person name="Worden A.Z."/>
            <person name="Zauner S."/>
            <person name="Barry K."/>
            <person name="Bell C."/>
            <person name="Bharti A.K."/>
            <person name="Crow J.A."/>
            <person name="Grimwood J."/>
            <person name="Kramer R."/>
            <person name="Lindquist E."/>
            <person name="Lucas S."/>
            <person name="Salamov A."/>
            <person name="McFadden G.I."/>
            <person name="Lane C.E."/>
            <person name="Keeling P.J."/>
            <person name="Gray M.W."/>
            <person name="Grigoriev I.V."/>
            <person name="Archibald J.M."/>
        </authorList>
    </citation>
    <scope>NUCLEOTIDE SEQUENCE</scope>
    <source>
        <strain evidence="3 5">CCMP2712</strain>
    </source>
</reference>
<evidence type="ECO:0000313" key="4">
    <source>
        <dbReference type="EnsemblProtists" id="EKX54175"/>
    </source>
</evidence>
<dbReference type="Gene3D" id="2.60.200.20">
    <property type="match status" value="1"/>
</dbReference>
<dbReference type="EMBL" id="JH992968">
    <property type="protein sequence ID" value="EKX54175.1"/>
    <property type="molecule type" value="Genomic_DNA"/>
</dbReference>
<dbReference type="EnsemblProtists" id="EKX54175">
    <property type="protein sequence ID" value="EKX54175"/>
    <property type="gene ID" value="GUITHDRAFT_100424"/>
</dbReference>
<feature type="compositionally biased region" description="Polar residues" evidence="1">
    <location>
        <begin position="39"/>
        <end position="60"/>
    </location>
</feature>
<accession>L1K139</accession>
<dbReference type="AlphaFoldDB" id="L1K139"/>
<gene>
    <name evidence="3" type="ORF">GUITHDRAFT_100424</name>
</gene>
<dbReference type="RefSeq" id="XP_005841155.1">
    <property type="nucleotide sequence ID" value="XM_005841098.1"/>
</dbReference>
<feature type="compositionally biased region" description="Polar residues" evidence="1">
    <location>
        <begin position="1"/>
        <end position="10"/>
    </location>
</feature>